<evidence type="ECO:0000259" key="3">
    <source>
        <dbReference type="Pfam" id="PF25023"/>
    </source>
</evidence>
<evidence type="ECO:0000313" key="5">
    <source>
        <dbReference type="Proteomes" id="UP001211711"/>
    </source>
</evidence>
<accession>A0ABT4ZN76</accession>
<feature type="domain" description="Teneurin-like YD-shell" evidence="3">
    <location>
        <begin position="14"/>
        <end position="316"/>
    </location>
</feature>
<evidence type="ECO:0000313" key="4">
    <source>
        <dbReference type="EMBL" id="MDB9440212.1"/>
    </source>
</evidence>
<dbReference type="Proteomes" id="UP001211711">
    <property type="component" value="Unassembled WGS sequence"/>
</dbReference>
<feature type="compositionally biased region" description="Basic and acidic residues" evidence="2">
    <location>
        <begin position="489"/>
        <end position="500"/>
    </location>
</feature>
<dbReference type="PANTHER" id="PTHR32305">
    <property type="match status" value="1"/>
</dbReference>
<evidence type="ECO:0000256" key="1">
    <source>
        <dbReference type="ARBA" id="ARBA00022737"/>
    </source>
</evidence>
<keyword evidence="5" id="KW-1185">Reference proteome</keyword>
<dbReference type="PANTHER" id="PTHR32305:SF15">
    <property type="entry name" value="PROTEIN RHSA-RELATED"/>
    <property type="match status" value="1"/>
</dbReference>
<organism evidence="4 5">
    <name type="scientific">Sphaerospermopsis kisseleviana CS-549</name>
    <dbReference type="NCBI Taxonomy" id="3021783"/>
    <lineage>
        <taxon>Bacteria</taxon>
        <taxon>Bacillati</taxon>
        <taxon>Cyanobacteriota</taxon>
        <taxon>Cyanophyceae</taxon>
        <taxon>Nostocales</taxon>
        <taxon>Aphanizomenonaceae</taxon>
        <taxon>Sphaerospermopsis</taxon>
        <taxon>Sphaerospermopsis kisseleviana</taxon>
    </lineage>
</organism>
<dbReference type="InterPro" id="IPR006530">
    <property type="entry name" value="YD"/>
</dbReference>
<dbReference type="Gene3D" id="2.180.10.10">
    <property type="entry name" value="RHS repeat-associated core"/>
    <property type="match status" value="1"/>
</dbReference>
<dbReference type="NCBIfam" id="TIGR01643">
    <property type="entry name" value="YD_repeat_2x"/>
    <property type="match status" value="2"/>
</dbReference>
<sequence>MYAKGTADEAKRQFEYDLAGNQTAIIDENSNRTTFEYDALNRLVKIIEADPDGNGPLTSPITTYSYDADGNLISTTDAVGNVNQNTYDKLNRLIENIDTLNQKTSYSDGEGNRTKRTEIATGQVTEYVWDYRNRLTKVSFKDAAGNEIKTVEYTYDVNNRRLAKSIDADGSGAATPTVERYVYDGQNIALTFDGNGTQTHRYFYGTGVDQILADENGQGQVLWTLTDNQGTVRDLVDGTGTVQNHITYDSFGKITSQTNPVFTTIFAYTGREFDGETGQYYYRARYYDQNVGRFIGEDPIGFSAGDANLYRYVGNSPTNANDPSGLIIDTAADTIFIGYDIYKIVKDNIFGNCDNLGENLLALGADVAGAFIPFATGGGAGVRAAKAAERALEAARATERAAEAARASDRLGDAAREVPQITVNKKQGDLGEQFIRDKLNNHPKWEVVGEQIRINTPENASHRNVDIVIRNKETGELRNLEVKTGGATRDARQVAKDQEIARGQGTTFSGKRANDAGFANGTPTGPIPTYVVRPRVQ</sequence>
<reference evidence="4 5" key="1">
    <citation type="submission" date="2023-01" db="EMBL/GenBank/DDBJ databases">
        <title>Genomes from the Australian National Cyanobacteria Reference Collection.</title>
        <authorList>
            <person name="Willis A."/>
            <person name="Lee E.M.F."/>
        </authorList>
    </citation>
    <scope>NUCLEOTIDE SEQUENCE [LARGE SCALE GENOMIC DNA]</scope>
    <source>
        <strain evidence="4 5">CS-549</strain>
    </source>
</reference>
<dbReference type="InterPro" id="IPR050708">
    <property type="entry name" value="T6SS_VgrG/RHS"/>
</dbReference>
<evidence type="ECO:0000256" key="2">
    <source>
        <dbReference type="SAM" id="MobiDB-lite"/>
    </source>
</evidence>
<dbReference type="EMBL" id="JAQMTI010000028">
    <property type="protein sequence ID" value="MDB9440212.1"/>
    <property type="molecule type" value="Genomic_DNA"/>
</dbReference>
<proteinExistence type="predicted"/>
<comment type="caution">
    <text evidence="4">The sequence shown here is derived from an EMBL/GenBank/DDBJ whole genome shotgun (WGS) entry which is preliminary data.</text>
</comment>
<feature type="region of interest" description="Disordered" evidence="2">
    <location>
        <begin position="484"/>
        <end position="528"/>
    </location>
</feature>
<keyword evidence="1" id="KW-0677">Repeat</keyword>
<dbReference type="InterPro" id="IPR022385">
    <property type="entry name" value="Rhs_assc_core"/>
</dbReference>
<gene>
    <name evidence="4" type="ORF">PN497_02285</name>
</gene>
<name>A0ABT4ZN76_9CYAN</name>
<protein>
    <recommendedName>
        <fullName evidence="3">Teneurin-like YD-shell domain-containing protein</fullName>
    </recommendedName>
</protein>
<dbReference type="NCBIfam" id="TIGR03696">
    <property type="entry name" value="Rhs_assc_core"/>
    <property type="match status" value="1"/>
</dbReference>
<dbReference type="InterPro" id="IPR056823">
    <property type="entry name" value="TEN-like_YD-shell"/>
</dbReference>
<dbReference type="Pfam" id="PF25023">
    <property type="entry name" value="TEN_YD-shell"/>
    <property type="match status" value="1"/>
</dbReference>